<name>A0A7J2U4C7_9CREN</name>
<dbReference type="Gene3D" id="3.40.50.1010">
    <property type="entry name" value="5'-nuclease"/>
    <property type="match status" value="1"/>
</dbReference>
<organism evidence="3">
    <name type="scientific">Ignisphaera aggregans</name>
    <dbReference type="NCBI Taxonomy" id="334771"/>
    <lineage>
        <taxon>Archaea</taxon>
        <taxon>Thermoproteota</taxon>
        <taxon>Thermoprotei</taxon>
        <taxon>Desulfurococcales</taxon>
        <taxon>Desulfurococcaceae</taxon>
        <taxon>Ignisphaera</taxon>
    </lineage>
</organism>
<protein>
    <submittedName>
        <fullName evidence="3">PIN domain-containing protein</fullName>
    </submittedName>
</protein>
<accession>A0A7J2U4C7</accession>
<evidence type="ECO:0000313" key="3">
    <source>
        <dbReference type="EMBL" id="HEM67700.1"/>
    </source>
</evidence>
<dbReference type="PANTHER" id="PTHR35901">
    <property type="entry name" value="RIBONUCLEASE VAPC3"/>
    <property type="match status" value="1"/>
</dbReference>
<dbReference type="SUPFAM" id="SSF88723">
    <property type="entry name" value="PIN domain-like"/>
    <property type="match status" value="1"/>
</dbReference>
<dbReference type="Pfam" id="PF01850">
    <property type="entry name" value="PIN"/>
    <property type="match status" value="1"/>
</dbReference>
<gene>
    <name evidence="3" type="ORF">ENO26_09110</name>
</gene>
<dbReference type="CDD" id="cd09873">
    <property type="entry name" value="PIN_Pae0151-like"/>
    <property type="match status" value="1"/>
</dbReference>
<dbReference type="PANTHER" id="PTHR35901:SF1">
    <property type="entry name" value="EXONUCLEASE VAPC9"/>
    <property type="match status" value="1"/>
</dbReference>
<proteinExistence type="predicted"/>
<feature type="domain" description="PIN" evidence="2">
    <location>
        <begin position="2"/>
        <end position="123"/>
    </location>
</feature>
<evidence type="ECO:0000259" key="2">
    <source>
        <dbReference type="Pfam" id="PF01850"/>
    </source>
</evidence>
<keyword evidence="1" id="KW-0460">Magnesium</keyword>
<dbReference type="InterPro" id="IPR002716">
    <property type="entry name" value="PIN_dom"/>
</dbReference>
<dbReference type="InterPro" id="IPR044153">
    <property type="entry name" value="PIN_Pae0151-like"/>
</dbReference>
<dbReference type="EMBL" id="DSEU01000063">
    <property type="protein sequence ID" value="HEM67700.1"/>
    <property type="molecule type" value="Genomic_DNA"/>
</dbReference>
<dbReference type="InterPro" id="IPR029060">
    <property type="entry name" value="PIN-like_dom_sf"/>
</dbReference>
<comment type="caution">
    <text evidence="3">The sequence shown here is derived from an EMBL/GenBank/DDBJ whole genome shotgun (WGS) entry which is preliminary data.</text>
</comment>
<sequence length="132" mass="15326">MIVVDASAAVAFFLREEGWRDIAPYMRRGVSVDHLIKEFYNAVWKSLYLKKLPGLESAQRILQLFKSYVEKNIVIEPEEKYMDKAFEISVEDHITIYDALYIALAINKKLPLLTLDEKQRHTALKLSIEVLP</sequence>
<dbReference type="AlphaFoldDB" id="A0A7J2U4C7"/>
<reference evidence="3" key="1">
    <citation type="journal article" date="2020" name="mSystems">
        <title>Genome- and Community-Level Interaction Insights into Carbon Utilization and Element Cycling Functions of Hydrothermarchaeota in Hydrothermal Sediment.</title>
        <authorList>
            <person name="Zhou Z."/>
            <person name="Liu Y."/>
            <person name="Xu W."/>
            <person name="Pan J."/>
            <person name="Luo Z.H."/>
            <person name="Li M."/>
        </authorList>
    </citation>
    <scope>NUCLEOTIDE SEQUENCE [LARGE SCALE GENOMIC DNA]</scope>
    <source>
        <strain evidence="3">SpSt-125</strain>
    </source>
</reference>
<dbReference type="InterPro" id="IPR051619">
    <property type="entry name" value="TypeII_TA_RNase_PINc/VapC"/>
</dbReference>
<evidence type="ECO:0000256" key="1">
    <source>
        <dbReference type="ARBA" id="ARBA00022842"/>
    </source>
</evidence>